<keyword evidence="2" id="KW-1185">Reference proteome</keyword>
<sequence length="81" mass="9575">MRTAIIRQKLHQFIETAEEKKVKAIYALFEDEIAQDEWEYTDEFKADLDRRFSYYKSGGKMVGAKDANKQINELLKKGKKK</sequence>
<accession>A0A1V9E112</accession>
<dbReference type="RefSeq" id="WP_081204227.1">
    <property type="nucleotide sequence ID" value="NZ_FOCZ01000003.1"/>
</dbReference>
<evidence type="ECO:0000313" key="2">
    <source>
        <dbReference type="Proteomes" id="UP000192610"/>
    </source>
</evidence>
<dbReference type="AlphaFoldDB" id="A0A1V9E112"/>
<dbReference type="OrthoDB" id="799347at2"/>
<protein>
    <recommendedName>
        <fullName evidence="3">Addiction module protein</fullName>
    </recommendedName>
</protein>
<organism evidence="1 2">
    <name type="scientific">Niastella yeongjuensis</name>
    <dbReference type="NCBI Taxonomy" id="354355"/>
    <lineage>
        <taxon>Bacteria</taxon>
        <taxon>Pseudomonadati</taxon>
        <taxon>Bacteroidota</taxon>
        <taxon>Chitinophagia</taxon>
        <taxon>Chitinophagales</taxon>
        <taxon>Chitinophagaceae</taxon>
        <taxon>Niastella</taxon>
    </lineage>
</organism>
<evidence type="ECO:0000313" key="1">
    <source>
        <dbReference type="EMBL" id="OQP39769.1"/>
    </source>
</evidence>
<comment type="caution">
    <text evidence="1">The sequence shown here is derived from an EMBL/GenBank/DDBJ whole genome shotgun (WGS) entry which is preliminary data.</text>
</comment>
<dbReference type="EMBL" id="LVXG01000078">
    <property type="protein sequence ID" value="OQP39769.1"/>
    <property type="molecule type" value="Genomic_DNA"/>
</dbReference>
<gene>
    <name evidence="1" type="ORF">A4H97_16215</name>
</gene>
<proteinExistence type="predicted"/>
<reference evidence="2" key="1">
    <citation type="submission" date="2016-04" db="EMBL/GenBank/DDBJ databases">
        <authorList>
            <person name="Chen L."/>
            <person name="Zhuang W."/>
            <person name="Wang G."/>
        </authorList>
    </citation>
    <scope>NUCLEOTIDE SEQUENCE [LARGE SCALE GENOMIC DNA]</scope>
    <source>
        <strain evidence="2">17621</strain>
    </source>
</reference>
<name>A0A1V9E112_9BACT</name>
<dbReference type="Proteomes" id="UP000192610">
    <property type="component" value="Unassembled WGS sequence"/>
</dbReference>
<evidence type="ECO:0008006" key="3">
    <source>
        <dbReference type="Google" id="ProtNLM"/>
    </source>
</evidence>